<sequence length="86" mass="9771">MKNATVKNFHVPMPPELHADLMESAQVAGESATSIAREAIAQRVKELKRQQRRERIALYAAEMAGTDHDLDPDWEEAGLDLWRKTE</sequence>
<evidence type="ECO:0000313" key="1">
    <source>
        <dbReference type="EMBL" id="AIZ45295.1"/>
    </source>
</evidence>
<dbReference type="KEGG" id="dsw:QR90_09585"/>
<evidence type="ECO:0000313" key="2">
    <source>
        <dbReference type="Proteomes" id="UP000030634"/>
    </source>
</evidence>
<dbReference type="AlphaFoldDB" id="A0A0A7KGR1"/>
<dbReference type="Proteomes" id="UP000030634">
    <property type="component" value="Chromosome"/>
</dbReference>
<name>A0A0A7KGR1_9DEIO</name>
<proteinExistence type="predicted"/>
<dbReference type="EMBL" id="CP010028">
    <property type="protein sequence ID" value="AIZ45295.1"/>
    <property type="molecule type" value="Genomic_DNA"/>
</dbReference>
<protein>
    <submittedName>
        <fullName evidence="1">Uncharacterized protein</fullName>
    </submittedName>
</protein>
<gene>
    <name evidence="1" type="ORF">QR90_09585</name>
</gene>
<dbReference type="STRING" id="1182571.QR90_09585"/>
<dbReference type="HOGENOM" id="CLU_2492697_0_0_0"/>
<accession>A0A0A7KGR1</accession>
<dbReference type="RefSeq" id="WP_039684128.1">
    <property type="nucleotide sequence ID" value="NZ_CP010028.1"/>
</dbReference>
<organism evidence="1 2">
    <name type="scientific">Deinococcus radiopugnans</name>
    <dbReference type="NCBI Taxonomy" id="57497"/>
    <lineage>
        <taxon>Bacteria</taxon>
        <taxon>Thermotogati</taxon>
        <taxon>Deinococcota</taxon>
        <taxon>Deinococci</taxon>
        <taxon>Deinococcales</taxon>
        <taxon>Deinococcaceae</taxon>
        <taxon>Deinococcus</taxon>
    </lineage>
</organism>
<reference evidence="2" key="1">
    <citation type="submission" date="2014-11" db="EMBL/GenBank/DDBJ databases">
        <title>Hymenobacter sp. DG25B genome submission.</title>
        <authorList>
            <person name="Jung H.-Y."/>
            <person name="Kim M.K."/>
            <person name="Srinivasan S."/>
            <person name="Lim S."/>
        </authorList>
    </citation>
    <scope>NUCLEOTIDE SEQUENCE [LARGE SCALE GENOMIC DNA]</scope>
    <source>
        <strain evidence="2">DY59</strain>
    </source>
</reference>